<gene>
    <name evidence="6" type="ORF">JZ00_03930</name>
</gene>
<dbReference type="Gene3D" id="3.40.630.30">
    <property type="match status" value="1"/>
</dbReference>
<dbReference type="InterPro" id="IPR019432">
    <property type="entry name" value="Acyltransferase_MbtK/IucB-like"/>
</dbReference>
<dbReference type="AlphaFoldDB" id="A0A0B1Z958"/>
<evidence type="ECO:0000313" key="7">
    <source>
        <dbReference type="Proteomes" id="UP000030949"/>
    </source>
</evidence>
<evidence type="ECO:0000313" key="6">
    <source>
        <dbReference type="EMBL" id="KHK65932.1"/>
    </source>
</evidence>
<proteinExistence type="predicted"/>
<dbReference type="SUPFAM" id="SSF55729">
    <property type="entry name" value="Acyl-CoA N-acyltransferases (Nat)"/>
    <property type="match status" value="1"/>
</dbReference>
<dbReference type="Pfam" id="PF13523">
    <property type="entry name" value="Acetyltransf_8"/>
    <property type="match status" value="1"/>
</dbReference>
<accession>A0A0B1Z958</accession>
<name>A0A0B1Z958_9PSED</name>
<dbReference type="GO" id="GO:0005737">
    <property type="term" value="C:cytoplasm"/>
    <property type="evidence" value="ECO:0007669"/>
    <property type="project" value="UniProtKB-SubCell"/>
</dbReference>
<evidence type="ECO:0000256" key="3">
    <source>
        <dbReference type="ARBA" id="ARBA00022490"/>
    </source>
</evidence>
<protein>
    <submittedName>
        <fullName evidence="6">Acetyltransferase</fullName>
    </submittedName>
</protein>
<dbReference type="OrthoDB" id="9087497at2"/>
<dbReference type="PANTHER" id="PTHR31438">
    <property type="entry name" value="LYSINE N-ACYLTRANSFERASE C17G9.06C-RELATED"/>
    <property type="match status" value="1"/>
</dbReference>
<comment type="caution">
    <text evidence="6">The sequence shown here is derived from an EMBL/GenBank/DDBJ whole genome shotgun (WGS) entry which is preliminary data.</text>
</comment>
<reference evidence="7" key="1">
    <citation type="submission" date="2015-03" db="EMBL/GenBank/DDBJ databases">
        <title>Pseudomonas frederiksbergensis hydrocarbon degrader.</title>
        <authorList>
            <person name="Brown L.M."/>
            <person name="Ruiz O.N."/>
            <person name="Mueller S."/>
            <person name="Gunasekera T.S."/>
        </authorList>
    </citation>
    <scope>NUCLEOTIDE SEQUENCE [LARGE SCALE GENOMIC DNA]</scope>
    <source>
        <strain evidence="7">SI8</strain>
    </source>
</reference>
<dbReference type="PANTHER" id="PTHR31438:SF1">
    <property type="entry name" value="LYSINE N-ACYLTRANSFERASE C17G9.06C-RELATED"/>
    <property type="match status" value="1"/>
</dbReference>
<dbReference type="FunFam" id="3.40.630.30:FF:000256">
    <property type="entry name" value="Putative lysine N-acyltransferase C17G9.06c"/>
    <property type="match status" value="1"/>
</dbReference>
<dbReference type="GO" id="GO:0019290">
    <property type="term" value="P:siderophore biosynthetic process"/>
    <property type="evidence" value="ECO:0007669"/>
    <property type="project" value="InterPro"/>
</dbReference>
<organism evidence="6 7">
    <name type="scientific">Pseudomonas frederiksbergensis</name>
    <dbReference type="NCBI Taxonomy" id="104087"/>
    <lineage>
        <taxon>Bacteria</taxon>
        <taxon>Pseudomonadati</taxon>
        <taxon>Pseudomonadota</taxon>
        <taxon>Gammaproteobacteria</taxon>
        <taxon>Pseudomonadales</taxon>
        <taxon>Pseudomonadaceae</taxon>
        <taxon>Pseudomonas</taxon>
    </lineage>
</organism>
<comment type="subcellular location">
    <subcellularLocation>
        <location evidence="1">Cytoplasm</location>
    </subcellularLocation>
</comment>
<evidence type="ECO:0000256" key="1">
    <source>
        <dbReference type="ARBA" id="ARBA00004496"/>
    </source>
</evidence>
<dbReference type="GO" id="GO:0016410">
    <property type="term" value="F:N-acyltransferase activity"/>
    <property type="evidence" value="ECO:0007669"/>
    <property type="project" value="TreeGrafter"/>
</dbReference>
<sequence length="337" mass="39096">MPDLNPPATLPLPGGRCLGADETERHLSLMLEGAPLIQLRLERGSPLHVRLQETNDRPVGPALWAACYWLFTRDPGCQCLVWHLDEHPGEALLSGLLVATAHPNEYACERTLFWQLPQPWLGVSFSGSYPQQMVITDGKRHPRRPIKPRGEVYRRFDARLGAWVSLRTLEIEQDLARFNRWQNSPRVASFWQEEGSLEQHREYLSQLQHDPRVLTLIGCFDDQPFAYFEAYWAKEDRIAPFYPADDYDRGIHMLVGEEQHRGPHKVASWLSALVHYLFLDDPRTQRVVAEPRADNARMIGHLHNQCFHCEKEFDFPHKRAALMILGRERFFDRCSLM</sequence>
<keyword evidence="3" id="KW-0963">Cytoplasm</keyword>
<comment type="pathway">
    <text evidence="2">Siderophore biosynthesis.</text>
</comment>
<dbReference type="Proteomes" id="UP000030949">
    <property type="component" value="Unassembled WGS sequence"/>
</dbReference>
<dbReference type="RefSeq" id="WP_039589000.1">
    <property type="nucleotide sequence ID" value="NZ_JQGJ02000004.1"/>
</dbReference>
<dbReference type="InterPro" id="IPR016181">
    <property type="entry name" value="Acyl_CoA_acyltransferase"/>
</dbReference>
<dbReference type="SMART" id="SM01006">
    <property type="entry name" value="AlcB"/>
    <property type="match status" value="1"/>
</dbReference>
<dbReference type="EMBL" id="JQGJ01000002">
    <property type="protein sequence ID" value="KHK65932.1"/>
    <property type="molecule type" value="Genomic_DNA"/>
</dbReference>
<evidence type="ECO:0000256" key="4">
    <source>
        <dbReference type="ARBA" id="ARBA00022679"/>
    </source>
</evidence>
<evidence type="ECO:0000256" key="2">
    <source>
        <dbReference type="ARBA" id="ARBA00004924"/>
    </source>
</evidence>
<keyword evidence="4 6" id="KW-0808">Transferase</keyword>
<feature type="domain" description="Acyltransferase MbtK/IucB-like conserved" evidence="5">
    <location>
        <begin position="167"/>
        <end position="214"/>
    </location>
</feature>
<evidence type="ECO:0000259" key="5">
    <source>
        <dbReference type="SMART" id="SM01006"/>
    </source>
</evidence>